<evidence type="ECO:0000256" key="2">
    <source>
        <dbReference type="ARBA" id="ARBA00022801"/>
    </source>
</evidence>
<organism evidence="8 9">
    <name type="scientific">Batillaria attramentaria</name>
    <dbReference type="NCBI Taxonomy" id="370345"/>
    <lineage>
        <taxon>Eukaryota</taxon>
        <taxon>Metazoa</taxon>
        <taxon>Spiralia</taxon>
        <taxon>Lophotrochozoa</taxon>
        <taxon>Mollusca</taxon>
        <taxon>Gastropoda</taxon>
        <taxon>Caenogastropoda</taxon>
        <taxon>Sorbeoconcha</taxon>
        <taxon>Cerithioidea</taxon>
        <taxon>Batillariidae</taxon>
        <taxon>Batillaria</taxon>
    </lineage>
</organism>
<gene>
    <name evidence="8" type="ORF">BaRGS_00016375</name>
</gene>
<keyword evidence="7" id="KW-0812">Transmembrane</keyword>
<dbReference type="Proteomes" id="UP001519460">
    <property type="component" value="Unassembled WGS sequence"/>
</dbReference>
<comment type="caution">
    <text evidence="8">The sequence shown here is derived from an EMBL/GenBank/DDBJ whole genome shotgun (WGS) entry which is preliminary data.</text>
</comment>
<evidence type="ECO:0000313" key="9">
    <source>
        <dbReference type="Proteomes" id="UP001519460"/>
    </source>
</evidence>
<feature type="binding site" evidence="4">
    <location>
        <begin position="357"/>
        <end position="361"/>
    </location>
    <ligand>
        <name>ATP</name>
        <dbReference type="ChEBI" id="CHEBI:30616"/>
    </ligand>
</feature>
<feature type="region of interest" description="Disordered" evidence="6">
    <location>
        <begin position="99"/>
        <end position="162"/>
    </location>
</feature>
<dbReference type="InterPro" id="IPR000407">
    <property type="entry name" value="GDA1_CD39_NTPase"/>
</dbReference>
<evidence type="ECO:0000256" key="7">
    <source>
        <dbReference type="SAM" id="Phobius"/>
    </source>
</evidence>
<dbReference type="Pfam" id="PF01150">
    <property type="entry name" value="GDA1_CD39"/>
    <property type="match status" value="1"/>
</dbReference>
<feature type="transmembrane region" description="Helical" evidence="7">
    <location>
        <begin position="74"/>
        <end position="94"/>
    </location>
</feature>
<keyword evidence="7" id="KW-1133">Transmembrane helix</keyword>
<dbReference type="PANTHER" id="PTHR11782">
    <property type="entry name" value="ADENOSINE/GUANOSINE DIPHOSPHATASE"/>
    <property type="match status" value="1"/>
</dbReference>
<accession>A0ABD0KYB3</accession>
<evidence type="ECO:0000256" key="1">
    <source>
        <dbReference type="ARBA" id="ARBA00009283"/>
    </source>
</evidence>
<dbReference type="EMBL" id="JACVVK020000104">
    <property type="protein sequence ID" value="KAK7492278.1"/>
    <property type="molecule type" value="Genomic_DNA"/>
</dbReference>
<keyword evidence="7" id="KW-0472">Membrane</keyword>
<evidence type="ECO:0000256" key="5">
    <source>
        <dbReference type="RuleBase" id="RU003833"/>
    </source>
</evidence>
<dbReference type="PROSITE" id="PS01238">
    <property type="entry name" value="GDA1_CD39_NTPASE"/>
    <property type="match status" value="1"/>
</dbReference>
<keyword evidence="2 5" id="KW-0378">Hydrolase</keyword>
<protein>
    <recommendedName>
        <fullName evidence="10">Apyrase</fullName>
    </recommendedName>
</protein>
<evidence type="ECO:0000256" key="6">
    <source>
        <dbReference type="SAM" id="MobiDB-lite"/>
    </source>
</evidence>
<name>A0ABD0KYB3_9CAEN</name>
<keyword evidence="4" id="KW-0547">Nucleotide-binding</keyword>
<feature type="compositionally biased region" description="Basic and acidic residues" evidence="6">
    <location>
        <begin position="119"/>
        <end position="128"/>
    </location>
</feature>
<dbReference type="Gene3D" id="3.30.420.150">
    <property type="entry name" value="Exopolyphosphatase. Domain 2"/>
    <property type="match status" value="1"/>
</dbReference>
<dbReference type="Gene3D" id="3.30.420.40">
    <property type="match status" value="1"/>
</dbReference>
<dbReference type="AlphaFoldDB" id="A0ABD0KYB3"/>
<comment type="similarity">
    <text evidence="1 5">Belongs to the GDA1/CD39 NTPase family.</text>
</comment>
<feature type="compositionally biased region" description="Polar residues" evidence="6">
    <location>
        <begin position="129"/>
        <end position="146"/>
    </location>
</feature>
<keyword evidence="4" id="KW-0067">ATP-binding</keyword>
<evidence type="ECO:0000256" key="3">
    <source>
        <dbReference type="PIRSR" id="PIRSR600407-1"/>
    </source>
</evidence>
<proteinExistence type="inferred from homology"/>
<evidence type="ECO:0000313" key="8">
    <source>
        <dbReference type="EMBL" id="KAK7492278.1"/>
    </source>
</evidence>
<keyword evidence="9" id="KW-1185">Reference proteome</keyword>
<evidence type="ECO:0000256" key="4">
    <source>
        <dbReference type="PIRSR" id="PIRSR600407-2"/>
    </source>
</evidence>
<sequence length="572" mass="62415">MQHMAVNGDEDANKTTENSCASAVGLYRTGTASDTAFLQQPNADSAVSKQSVSAMPSQKARGTWFRSCRETNSVLLAVLMVVGIASAFVVQHVFTSFESQSTDHNVKGSPLAASGEEGEGPHLDKQGIEESTSDSYKDTQNPTDQQGPDFHNVGTLSSEEHRAKSLPLGKHSLKLMDSDLKGITSVKHRVIELSADRRRRLEAGEDQYVVVFDAGSTGTRVHIYQFRLKDDGVQLVNEVFQKQEPGLSEFDDDPEEGAASLQPLIDLASATVPGNQHSSTPLVFKATAGFRLLEEAEANSLLGHVRERLVSTTTFAFDLQDVAIMGGVEEGVFGWITVNYLLDGDFNDTVAALDLGGASVQVTFETSNMDDYSTDRLYHLKFFGESALLYTHSYLGIGLKAARFAILKDVGDATWTSQCLPVGYAGTLHYSDVSYNIRGPATTAQAECWKQVGDFLSGFPFDPLHELNESGWEIYLFSYFYDVLLWAGAIAEDETEKVVWVSDYSKLTERVCATPNPKQPFLCQDLTYITRLLGDKLHLTGNPLHVVSHIKAGETSWALGAALVALSDDGIH</sequence>
<dbReference type="GO" id="GO:0016787">
    <property type="term" value="F:hydrolase activity"/>
    <property type="evidence" value="ECO:0007669"/>
    <property type="project" value="UniProtKB-KW"/>
</dbReference>
<dbReference type="PANTHER" id="PTHR11782:SF127">
    <property type="entry name" value="NTPASE, ISOFORM F"/>
    <property type="match status" value="1"/>
</dbReference>
<evidence type="ECO:0008006" key="10">
    <source>
        <dbReference type="Google" id="ProtNLM"/>
    </source>
</evidence>
<feature type="active site" description="Proton acceptor" evidence="3">
    <location>
        <position position="330"/>
    </location>
</feature>
<reference evidence="8 9" key="1">
    <citation type="journal article" date="2023" name="Sci. Data">
        <title>Genome assembly of the Korean intertidal mud-creeper Batillaria attramentaria.</title>
        <authorList>
            <person name="Patra A.K."/>
            <person name="Ho P.T."/>
            <person name="Jun S."/>
            <person name="Lee S.J."/>
            <person name="Kim Y."/>
            <person name="Won Y.J."/>
        </authorList>
    </citation>
    <scope>NUCLEOTIDE SEQUENCE [LARGE SCALE GENOMIC DNA]</scope>
    <source>
        <strain evidence="8">Wonlab-2016</strain>
    </source>
</reference>